<dbReference type="InterPro" id="IPR007220">
    <property type="entry name" value="ORC2"/>
</dbReference>
<name>A0A1U7XC03_NICSY</name>
<comment type="subunit">
    <text evidence="5">Component of the origin recognition complex (ORC).</text>
</comment>
<dbReference type="GO" id="GO:0006260">
    <property type="term" value="P:DNA replication"/>
    <property type="evidence" value="ECO:0007669"/>
    <property type="project" value="UniProtKB-UniRule"/>
</dbReference>
<comment type="function">
    <text evidence="5">Component of the origin recognition complex (ORC) that binds origins of replication. DNA-binding is ATP-dependent. ORC is required to assemble the pre-replication complex necessary to initiate DNA replication.</text>
</comment>
<accession>A0A1U7XC03</accession>
<dbReference type="OrthoDB" id="20198at2759"/>
<dbReference type="GO" id="GO:0003688">
    <property type="term" value="F:DNA replication origin binding"/>
    <property type="evidence" value="ECO:0007669"/>
    <property type="project" value="UniProtKB-UniRule"/>
</dbReference>
<dbReference type="PANTHER" id="PTHR14052">
    <property type="entry name" value="ORIGIN RECOGNITION COMPLEX SUBUNIT 2"/>
    <property type="match status" value="1"/>
</dbReference>
<evidence type="ECO:0000256" key="3">
    <source>
        <dbReference type="ARBA" id="ARBA00022705"/>
    </source>
</evidence>
<evidence type="ECO:0000259" key="7">
    <source>
        <dbReference type="Pfam" id="PF24882"/>
    </source>
</evidence>
<dbReference type="InterPro" id="IPR056773">
    <property type="entry name" value="WHD_ORC2"/>
</dbReference>
<gene>
    <name evidence="9" type="primary">LOC104235181</name>
</gene>
<dbReference type="AlphaFoldDB" id="A0A1U7XC03"/>
<dbReference type="GO" id="GO:0005664">
    <property type="term" value="C:nuclear origin of replication recognition complex"/>
    <property type="evidence" value="ECO:0007669"/>
    <property type="project" value="UniProtKB-UniRule"/>
</dbReference>
<evidence type="ECO:0000256" key="4">
    <source>
        <dbReference type="ARBA" id="ARBA00023242"/>
    </source>
</evidence>
<evidence type="ECO:0000256" key="5">
    <source>
        <dbReference type="RuleBase" id="RU368084"/>
    </source>
</evidence>
<keyword evidence="4 5" id="KW-0539">Nucleus</keyword>
<sequence>MDANEIEEEEFGFSRNYFLAKEVGSSRKKSARKLSEIDLVDEEELREVATNIEPKHEKEVNDLINRYKSLYSEWLFVLRFSFPILYYSDRCGFALLMYGFGSKKALIEDFATRSLTEYSVVVVNGYLQSINLKQVVITLAELLWDQLKLRQKTTSRNLSKSQQPFNPRSMDELLAFLDKPDLEDECFVCIVVHNIDGPGLRDSDSQHCLASIAACSHVRMVASIDHVNAPLLWDKKMVHTQFNWYWSHVPTFAPYKVEAMFFPFILAHGGTAQSVKTASIVLQSLTPNAQNVFKVLAEHQLAHSDEEGMPINNLYTTCRERFLVSSQVTLNSHLTEFKDHELIKTKRNSDGQDCLYIPLTNEALQKLIAEII</sequence>
<keyword evidence="3 5" id="KW-0235">DNA replication</keyword>
<comment type="subcellular location">
    <subcellularLocation>
        <location evidence="1 5">Nucleus</location>
    </subcellularLocation>
</comment>
<reference evidence="8" key="1">
    <citation type="journal article" date="2013" name="Genome Biol.">
        <title>Reference genomes and transcriptomes of Nicotiana sylvestris and Nicotiana tomentosiformis.</title>
        <authorList>
            <person name="Sierro N."/>
            <person name="Battey J.N."/>
            <person name="Ouadi S."/>
            <person name="Bovet L."/>
            <person name="Goepfert S."/>
            <person name="Bakaher N."/>
            <person name="Peitsch M.C."/>
            <person name="Ivanov N.V."/>
        </authorList>
    </citation>
    <scope>NUCLEOTIDE SEQUENCE [LARGE SCALE GENOMIC DNA]</scope>
</reference>
<dbReference type="Pfam" id="PF04084">
    <property type="entry name" value="RecA-like_ORC2"/>
    <property type="match status" value="1"/>
</dbReference>
<dbReference type="RefSeq" id="XP_009787181.1">
    <property type="nucleotide sequence ID" value="XM_009788879.1"/>
</dbReference>
<evidence type="ECO:0000313" key="9">
    <source>
        <dbReference type="RefSeq" id="XP_009787181.1"/>
    </source>
</evidence>
<keyword evidence="8" id="KW-1185">Reference proteome</keyword>
<evidence type="ECO:0000256" key="2">
    <source>
        <dbReference type="ARBA" id="ARBA00007421"/>
    </source>
</evidence>
<feature type="domain" description="Origin recognition complex subunit 2 winged-helix" evidence="7">
    <location>
        <begin position="303"/>
        <end position="362"/>
    </location>
</feature>
<dbReference type="Pfam" id="PF24882">
    <property type="entry name" value="WHD_ORC2"/>
    <property type="match status" value="1"/>
</dbReference>
<feature type="domain" description="Origin recognition complex subunit 2 RecA-like" evidence="6">
    <location>
        <begin position="91"/>
        <end position="248"/>
    </location>
</feature>
<proteinExistence type="inferred from homology"/>
<dbReference type="STRING" id="4096.A0A1U7XC03"/>
<dbReference type="Proteomes" id="UP000189701">
    <property type="component" value="Unplaced"/>
</dbReference>
<dbReference type="PANTHER" id="PTHR14052:SF0">
    <property type="entry name" value="ORIGIN RECOGNITION COMPLEX SUBUNIT 2"/>
    <property type="match status" value="1"/>
</dbReference>
<evidence type="ECO:0000259" key="6">
    <source>
        <dbReference type="Pfam" id="PF04084"/>
    </source>
</evidence>
<dbReference type="eggNOG" id="KOG2928">
    <property type="taxonomic scope" value="Eukaryota"/>
</dbReference>
<comment type="similarity">
    <text evidence="2 5">Belongs to the ORC2 family.</text>
</comment>
<reference evidence="9" key="2">
    <citation type="submission" date="2025-08" db="UniProtKB">
        <authorList>
            <consortium name="RefSeq"/>
        </authorList>
    </citation>
    <scope>IDENTIFICATION</scope>
    <source>
        <tissue evidence="9">Leaf</tissue>
    </source>
</reference>
<evidence type="ECO:0000313" key="8">
    <source>
        <dbReference type="Proteomes" id="UP000189701"/>
    </source>
</evidence>
<evidence type="ECO:0000256" key="1">
    <source>
        <dbReference type="ARBA" id="ARBA00004123"/>
    </source>
</evidence>
<organism evidence="8 9">
    <name type="scientific">Nicotiana sylvestris</name>
    <name type="common">Wood tobacco</name>
    <name type="synonym">South American tobacco</name>
    <dbReference type="NCBI Taxonomy" id="4096"/>
    <lineage>
        <taxon>Eukaryota</taxon>
        <taxon>Viridiplantae</taxon>
        <taxon>Streptophyta</taxon>
        <taxon>Embryophyta</taxon>
        <taxon>Tracheophyta</taxon>
        <taxon>Spermatophyta</taxon>
        <taxon>Magnoliopsida</taxon>
        <taxon>eudicotyledons</taxon>
        <taxon>Gunneridae</taxon>
        <taxon>Pentapetalae</taxon>
        <taxon>asterids</taxon>
        <taxon>lamiids</taxon>
        <taxon>Solanales</taxon>
        <taxon>Solanaceae</taxon>
        <taxon>Nicotianoideae</taxon>
        <taxon>Nicotianeae</taxon>
        <taxon>Nicotiana</taxon>
    </lineage>
</organism>
<dbReference type="InterPro" id="IPR056772">
    <property type="entry name" value="RecA-like_ORC2"/>
</dbReference>
<protein>
    <recommendedName>
        <fullName evidence="5">Origin recognition complex subunit 2</fullName>
    </recommendedName>
</protein>